<evidence type="ECO:0000256" key="1">
    <source>
        <dbReference type="ARBA" id="ARBA00009518"/>
    </source>
</evidence>
<comment type="subcellular location">
    <subcellularLocation>
        <location evidence="13">Cytoplasm</location>
    </subcellularLocation>
</comment>
<name>A0A1G2KJZ2_9BACT</name>
<keyword evidence="3 13" id="KW-0540">Nuclease</keyword>
<dbReference type="CDD" id="cd16962">
    <property type="entry name" value="RuvC"/>
    <property type="match status" value="1"/>
</dbReference>
<proteinExistence type="inferred from homology"/>
<evidence type="ECO:0000256" key="9">
    <source>
        <dbReference type="ARBA" id="ARBA00023125"/>
    </source>
</evidence>
<feature type="active site" evidence="13">
    <location>
        <position position="65"/>
    </location>
</feature>
<dbReference type="Gene3D" id="3.30.420.10">
    <property type="entry name" value="Ribonuclease H-like superfamily/Ribonuclease H"/>
    <property type="match status" value="1"/>
</dbReference>
<evidence type="ECO:0000256" key="7">
    <source>
        <dbReference type="ARBA" id="ARBA00022801"/>
    </source>
</evidence>
<dbReference type="Pfam" id="PF02075">
    <property type="entry name" value="RuvC"/>
    <property type="match status" value="1"/>
</dbReference>
<accession>A0A1G2KJZ2</accession>
<keyword evidence="6 13" id="KW-0227">DNA damage</keyword>
<feature type="binding site" evidence="13">
    <location>
        <position position="65"/>
    </location>
    <ligand>
        <name>Mg(2+)</name>
        <dbReference type="ChEBI" id="CHEBI:18420"/>
        <label>2</label>
    </ligand>
</feature>
<keyword evidence="2 13" id="KW-0963">Cytoplasm</keyword>
<feature type="binding site" evidence="13">
    <location>
        <position position="139"/>
    </location>
    <ligand>
        <name>Mg(2+)</name>
        <dbReference type="ChEBI" id="CHEBI:18420"/>
        <label>1</label>
    </ligand>
</feature>
<keyword evidence="9 13" id="KW-0238">DNA-binding</keyword>
<evidence type="ECO:0000256" key="10">
    <source>
        <dbReference type="ARBA" id="ARBA00023172"/>
    </source>
</evidence>
<gene>
    <name evidence="13" type="primary">ruvC</name>
    <name evidence="15" type="ORF">A3C07_00610</name>
</gene>
<comment type="function">
    <text evidence="13">The RuvA-RuvB-RuvC complex processes Holliday junction (HJ) DNA during genetic recombination and DNA repair. Endonuclease that resolves HJ intermediates. Cleaves cruciform DNA by making single-stranded nicks across the HJ at symmetrical positions within the homologous arms, yielding a 5'-phosphate and a 3'-hydroxyl group; requires a central core of homology in the junction. The consensus cleavage sequence is 5'-(A/T)TT(C/G)-3'. Cleavage occurs on the 3'-side of the TT dinucleotide at the point of strand exchange. HJ branch migration catalyzed by RuvA-RuvB allows RuvC to scan DNA until it finds its consensus sequence, where it cleaves and resolves the cruciform DNA.</text>
</comment>
<comment type="cofactor">
    <cofactor evidence="13">
        <name>Mg(2+)</name>
        <dbReference type="ChEBI" id="CHEBI:18420"/>
    </cofactor>
    <text evidence="13">Binds 2 Mg(2+) ion per subunit.</text>
</comment>
<evidence type="ECO:0000256" key="13">
    <source>
        <dbReference type="HAMAP-Rule" id="MF_00034"/>
    </source>
</evidence>
<keyword evidence="5 13" id="KW-0255">Endonuclease</keyword>
<evidence type="ECO:0000256" key="11">
    <source>
        <dbReference type="ARBA" id="ARBA00023204"/>
    </source>
</evidence>
<organism evidence="15 16">
    <name type="scientific">Candidatus Sungbacteria bacterium RIFCSPHIGHO2_02_FULL_47_11</name>
    <dbReference type="NCBI Taxonomy" id="1802270"/>
    <lineage>
        <taxon>Bacteria</taxon>
        <taxon>Candidatus Sungiibacteriota</taxon>
    </lineage>
</organism>
<keyword evidence="7 13" id="KW-0378">Hydrolase</keyword>
<dbReference type="GO" id="GO:0005737">
    <property type="term" value="C:cytoplasm"/>
    <property type="evidence" value="ECO:0007669"/>
    <property type="project" value="UniProtKB-SubCell"/>
</dbReference>
<evidence type="ECO:0000256" key="4">
    <source>
        <dbReference type="ARBA" id="ARBA00022723"/>
    </source>
</evidence>
<dbReference type="GO" id="GO:0008821">
    <property type="term" value="F:crossover junction DNA endonuclease activity"/>
    <property type="evidence" value="ECO:0007669"/>
    <property type="project" value="UniProtKB-UniRule"/>
</dbReference>
<dbReference type="HAMAP" id="MF_00034">
    <property type="entry name" value="RuvC"/>
    <property type="match status" value="1"/>
</dbReference>
<evidence type="ECO:0000256" key="6">
    <source>
        <dbReference type="ARBA" id="ARBA00022763"/>
    </source>
</evidence>
<keyword evidence="10 13" id="KW-0233">DNA recombination</keyword>
<dbReference type="SUPFAM" id="SSF53098">
    <property type="entry name" value="Ribonuclease H-like"/>
    <property type="match status" value="1"/>
</dbReference>
<sequence>MIILGIDPGTTSIGYAILECSSKPHLAVADLFTIRGVSTQERLKELYLGIQILVKRWRPDAVALERLFFAKNAKTALAVSEARGATLLTTALAGLRVYEYTPLEIKKTVTGDGRADKLQIKKMVGIILPQTAGLRARDDVFDAIAIALTYYYKDANRKPR</sequence>
<keyword evidence="8 13" id="KW-0460">Magnesium</keyword>
<evidence type="ECO:0000313" key="16">
    <source>
        <dbReference type="Proteomes" id="UP000179023"/>
    </source>
</evidence>
<dbReference type="GO" id="GO:0000287">
    <property type="term" value="F:magnesium ion binding"/>
    <property type="evidence" value="ECO:0007669"/>
    <property type="project" value="UniProtKB-UniRule"/>
</dbReference>
<dbReference type="PRINTS" id="PR00696">
    <property type="entry name" value="RSOLVASERUVC"/>
</dbReference>
<evidence type="ECO:0000256" key="8">
    <source>
        <dbReference type="ARBA" id="ARBA00022842"/>
    </source>
</evidence>
<evidence type="ECO:0000313" key="15">
    <source>
        <dbReference type="EMBL" id="OGZ98821.1"/>
    </source>
</evidence>
<dbReference type="InterPro" id="IPR002176">
    <property type="entry name" value="X-over_junc_endoDNase_RuvC"/>
</dbReference>
<evidence type="ECO:0000256" key="2">
    <source>
        <dbReference type="ARBA" id="ARBA00022490"/>
    </source>
</evidence>
<feature type="active site" evidence="13">
    <location>
        <position position="7"/>
    </location>
</feature>
<comment type="subunit">
    <text evidence="13">Homodimer which binds Holliday junction (HJ) DNA. The HJ becomes 2-fold symmetrical on binding to RuvC with unstacked arms; it has a different conformation from HJ DNA in complex with RuvA. In the full resolvosome a probable DNA-RuvA(4)-RuvB(12)-RuvC(2) complex forms which resolves the HJ.</text>
</comment>
<dbReference type="PANTHER" id="PTHR30194">
    <property type="entry name" value="CROSSOVER JUNCTION ENDODEOXYRIBONUCLEASE RUVC"/>
    <property type="match status" value="1"/>
</dbReference>
<feature type="active site" evidence="13">
    <location>
        <position position="139"/>
    </location>
</feature>
<reference evidence="15 16" key="1">
    <citation type="journal article" date="2016" name="Nat. Commun.">
        <title>Thousands of microbial genomes shed light on interconnected biogeochemical processes in an aquifer system.</title>
        <authorList>
            <person name="Anantharaman K."/>
            <person name="Brown C.T."/>
            <person name="Hug L.A."/>
            <person name="Sharon I."/>
            <person name="Castelle C.J."/>
            <person name="Probst A.J."/>
            <person name="Thomas B.C."/>
            <person name="Singh A."/>
            <person name="Wilkins M.J."/>
            <person name="Karaoz U."/>
            <person name="Brodie E.L."/>
            <person name="Williams K.H."/>
            <person name="Hubbard S.S."/>
            <person name="Banfield J.F."/>
        </authorList>
    </citation>
    <scope>NUCLEOTIDE SEQUENCE [LARGE SCALE GENOMIC DNA]</scope>
</reference>
<dbReference type="InterPro" id="IPR012337">
    <property type="entry name" value="RNaseH-like_sf"/>
</dbReference>
<dbReference type="GO" id="GO:0006310">
    <property type="term" value="P:DNA recombination"/>
    <property type="evidence" value="ECO:0007669"/>
    <property type="project" value="UniProtKB-UniRule"/>
</dbReference>
<feature type="binding site" evidence="13">
    <location>
        <position position="7"/>
    </location>
    <ligand>
        <name>Mg(2+)</name>
        <dbReference type="ChEBI" id="CHEBI:18420"/>
        <label>1</label>
    </ligand>
</feature>
<dbReference type="GO" id="GO:0006281">
    <property type="term" value="P:DNA repair"/>
    <property type="evidence" value="ECO:0007669"/>
    <property type="project" value="UniProtKB-UniRule"/>
</dbReference>
<evidence type="ECO:0000256" key="14">
    <source>
        <dbReference type="NCBIfam" id="TIGR00228"/>
    </source>
</evidence>
<keyword evidence="11 13" id="KW-0234">DNA repair</keyword>
<dbReference type="GO" id="GO:0003677">
    <property type="term" value="F:DNA binding"/>
    <property type="evidence" value="ECO:0007669"/>
    <property type="project" value="UniProtKB-KW"/>
</dbReference>
<dbReference type="PANTHER" id="PTHR30194:SF3">
    <property type="entry name" value="CROSSOVER JUNCTION ENDODEOXYRIBONUCLEASE RUVC"/>
    <property type="match status" value="1"/>
</dbReference>
<evidence type="ECO:0000256" key="12">
    <source>
        <dbReference type="ARBA" id="ARBA00029354"/>
    </source>
</evidence>
<keyword evidence="4 13" id="KW-0479">Metal-binding</keyword>
<dbReference type="EC" id="3.1.21.10" evidence="13 14"/>
<evidence type="ECO:0000256" key="5">
    <source>
        <dbReference type="ARBA" id="ARBA00022759"/>
    </source>
</evidence>
<dbReference type="FunFam" id="3.30.420.10:FF:000002">
    <property type="entry name" value="Crossover junction endodeoxyribonuclease RuvC"/>
    <property type="match status" value="1"/>
</dbReference>
<dbReference type="InterPro" id="IPR036397">
    <property type="entry name" value="RNaseH_sf"/>
</dbReference>
<comment type="similarity">
    <text evidence="1 13">Belongs to the RuvC family.</text>
</comment>
<dbReference type="STRING" id="1802270.A3C07_00610"/>
<dbReference type="GO" id="GO:0048476">
    <property type="term" value="C:Holliday junction resolvase complex"/>
    <property type="evidence" value="ECO:0007669"/>
    <property type="project" value="UniProtKB-UniRule"/>
</dbReference>
<dbReference type="NCBIfam" id="TIGR00228">
    <property type="entry name" value="ruvC"/>
    <property type="match status" value="1"/>
</dbReference>
<evidence type="ECO:0000256" key="3">
    <source>
        <dbReference type="ARBA" id="ARBA00022722"/>
    </source>
</evidence>
<dbReference type="Proteomes" id="UP000179023">
    <property type="component" value="Unassembled WGS sequence"/>
</dbReference>
<comment type="catalytic activity">
    <reaction evidence="12 13">
        <text>Endonucleolytic cleavage at a junction such as a reciprocal single-stranded crossover between two homologous DNA duplexes (Holliday junction).</text>
        <dbReference type="EC" id="3.1.21.10"/>
    </reaction>
</comment>
<dbReference type="AlphaFoldDB" id="A0A1G2KJZ2"/>
<protein>
    <recommendedName>
        <fullName evidence="13 14">Crossover junction endodeoxyribonuclease RuvC</fullName>
        <ecNumber evidence="13 14">3.1.21.10</ecNumber>
    </recommendedName>
    <alternativeName>
        <fullName evidence="13">Holliday junction nuclease RuvC</fullName>
    </alternativeName>
    <alternativeName>
        <fullName evidence="13">Holliday junction resolvase RuvC</fullName>
    </alternativeName>
</protein>
<comment type="caution">
    <text evidence="15">The sequence shown here is derived from an EMBL/GenBank/DDBJ whole genome shotgun (WGS) entry which is preliminary data.</text>
</comment>
<dbReference type="EMBL" id="MHQI01000055">
    <property type="protein sequence ID" value="OGZ98821.1"/>
    <property type="molecule type" value="Genomic_DNA"/>
</dbReference>